<evidence type="ECO:0000256" key="1">
    <source>
        <dbReference type="ARBA" id="ARBA00005156"/>
    </source>
</evidence>
<evidence type="ECO:0000256" key="2">
    <source>
        <dbReference type="ARBA" id="ARBA00022574"/>
    </source>
</evidence>
<dbReference type="GO" id="GO:0061685">
    <property type="term" value="F:diphthine methylesterase activity"/>
    <property type="evidence" value="ECO:0007669"/>
    <property type="project" value="UniProtKB-EC"/>
</dbReference>
<dbReference type="InterPro" id="IPR052415">
    <property type="entry name" value="Diphthine_MTase"/>
</dbReference>
<evidence type="ECO:0000313" key="8">
    <source>
        <dbReference type="EMBL" id="SSD61689.1"/>
    </source>
</evidence>
<evidence type="ECO:0000256" key="3">
    <source>
        <dbReference type="ARBA" id="ARBA00022737"/>
    </source>
</evidence>
<protein>
    <recommendedName>
        <fullName evidence="6">methylated diphthine methylhydrolase</fullName>
        <ecNumber evidence="6">3.1.1.97</ecNumber>
    </recommendedName>
</protein>
<dbReference type="AlphaFoldDB" id="A0A376BAS8"/>
<evidence type="ECO:0000256" key="6">
    <source>
        <dbReference type="ARBA" id="ARBA00039131"/>
    </source>
</evidence>
<dbReference type="Proteomes" id="UP000262825">
    <property type="component" value="Unassembled WGS sequence"/>
</dbReference>
<evidence type="ECO:0000256" key="7">
    <source>
        <dbReference type="ARBA" id="ARBA00047551"/>
    </source>
</evidence>
<dbReference type="PANTHER" id="PTHR46042">
    <property type="entry name" value="DIPHTHINE METHYLTRANSFERASE"/>
    <property type="match status" value="1"/>
</dbReference>
<name>A0A376BAS8_9ASCO</name>
<comment type="catalytic activity">
    <reaction evidence="7">
        <text>diphthine methyl ester-[translation elongation factor 2] + H2O = diphthine-[translation elongation factor 2] + methanol + H(+)</text>
        <dbReference type="Rhea" id="RHEA:42656"/>
        <dbReference type="Rhea" id="RHEA-COMP:10172"/>
        <dbReference type="Rhea" id="RHEA-COMP:10173"/>
        <dbReference type="ChEBI" id="CHEBI:15377"/>
        <dbReference type="ChEBI" id="CHEBI:15378"/>
        <dbReference type="ChEBI" id="CHEBI:17790"/>
        <dbReference type="ChEBI" id="CHEBI:79005"/>
        <dbReference type="ChEBI" id="CHEBI:82696"/>
        <dbReference type="EC" id="3.1.1.97"/>
    </reaction>
</comment>
<organism evidence="8 9">
    <name type="scientific">Saccharomycodes ludwigii</name>
    <dbReference type="NCBI Taxonomy" id="36035"/>
    <lineage>
        <taxon>Eukaryota</taxon>
        <taxon>Fungi</taxon>
        <taxon>Dikarya</taxon>
        <taxon>Ascomycota</taxon>
        <taxon>Saccharomycotina</taxon>
        <taxon>Saccharomycetes</taxon>
        <taxon>Saccharomycodales</taxon>
        <taxon>Saccharomycodaceae</taxon>
        <taxon>Saccharomycodes</taxon>
    </lineage>
</organism>
<dbReference type="InterPro" id="IPR036322">
    <property type="entry name" value="WD40_repeat_dom_sf"/>
</dbReference>
<keyword evidence="4" id="KW-0378">Hydrolase</keyword>
<evidence type="ECO:0000256" key="4">
    <source>
        <dbReference type="ARBA" id="ARBA00022801"/>
    </source>
</evidence>
<keyword evidence="3" id="KW-0677">Repeat</keyword>
<accession>A0A376BAS8</accession>
<sequence>MQEISDLREETIVEYQAKTEKPPCCLQILCNNKYILVGTYDLNKNTGFRNGSIDIYEYPGLTLLHKIPTYGAILDLKISSHGDRSIMITAHSTGNLMVWKINYDISSFNVTEMLTLQANYQVFHSDTLITSCHFSPLEPQLVLCTATNGKTKLLRIDKTPCESTTRIVQDEKITSINALSCDTLESQHSLECWIGEFGKISPLTNVVFTGGDDSKLIAHDLRMKNEIWSNEGRIHQAGVVSIKASSETFRVSAPTSLITGSYDDHIRGFDLRMLGKDQIYPGKMPVLNMFEKELHGGVWRLCESPKDMNRLLVCCMYNGAKIVEVESDKKTFEEMQYVKKGHDSMCYGGDWSSEFIATCSFYDNSLQVWHTL</sequence>
<dbReference type="InterPro" id="IPR015943">
    <property type="entry name" value="WD40/YVTN_repeat-like_dom_sf"/>
</dbReference>
<dbReference type="EMBL" id="UFAJ01000835">
    <property type="protein sequence ID" value="SSD61689.1"/>
    <property type="molecule type" value="Genomic_DNA"/>
</dbReference>
<keyword evidence="2" id="KW-0853">WD repeat</keyword>
<keyword evidence="9" id="KW-1185">Reference proteome</keyword>
<gene>
    <name evidence="8" type="ORF">SCODWIG_03450</name>
</gene>
<evidence type="ECO:0000256" key="5">
    <source>
        <dbReference type="ARBA" id="ARBA00038092"/>
    </source>
</evidence>
<dbReference type="VEuPathDB" id="FungiDB:SCODWIG_03450"/>
<dbReference type="PANTHER" id="PTHR46042:SF1">
    <property type="entry name" value="DIPHTHINE METHYLTRANSFERASE"/>
    <property type="match status" value="1"/>
</dbReference>
<proteinExistence type="inferred from homology"/>
<dbReference type="InterPro" id="IPR001680">
    <property type="entry name" value="WD40_rpt"/>
</dbReference>
<dbReference type="EC" id="3.1.1.97" evidence="6"/>
<comment type="pathway">
    <text evidence="1">Protein modification; peptidyl-diphthamide biosynthesis.</text>
</comment>
<dbReference type="SMART" id="SM00320">
    <property type="entry name" value="WD40"/>
    <property type="match status" value="4"/>
</dbReference>
<dbReference type="Gene3D" id="2.130.10.10">
    <property type="entry name" value="YVTN repeat-like/Quinoprotein amine dehydrogenase"/>
    <property type="match status" value="1"/>
</dbReference>
<dbReference type="SUPFAM" id="SSF50978">
    <property type="entry name" value="WD40 repeat-like"/>
    <property type="match status" value="1"/>
</dbReference>
<evidence type="ECO:0000313" key="9">
    <source>
        <dbReference type="Proteomes" id="UP000262825"/>
    </source>
</evidence>
<dbReference type="GO" id="GO:0005737">
    <property type="term" value="C:cytoplasm"/>
    <property type="evidence" value="ECO:0007669"/>
    <property type="project" value="TreeGrafter"/>
</dbReference>
<comment type="similarity">
    <text evidence="5">Belongs to the DPH7 family.</text>
</comment>
<dbReference type="GO" id="GO:0017183">
    <property type="term" value="P:protein histidyl modification to diphthamide"/>
    <property type="evidence" value="ECO:0007669"/>
    <property type="project" value="TreeGrafter"/>
</dbReference>
<reference evidence="9" key="1">
    <citation type="submission" date="2018-06" db="EMBL/GenBank/DDBJ databases">
        <authorList>
            <person name="Guldener U."/>
        </authorList>
    </citation>
    <scope>NUCLEOTIDE SEQUENCE [LARGE SCALE GENOMIC DNA]</scope>
    <source>
        <strain evidence="9">UTAD17</strain>
    </source>
</reference>